<accession>A0A437PXH8</accession>
<evidence type="ECO:0000259" key="2">
    <source>
        <dbReference type="PROSITE" id="PS51782"/>
    </source>
</evidence>
<dbReference type="InterPro" id="IPR036779">
    <property type="entry name" value="LysM_dom_sf"/>
</dbReference>
<dbReference type="GO" id="GO:0004222">
    <property type="term" value="F:metalloendopeptidase activity"/>
    <property type="evidence" value="ECO:0007669"/>
    <property type="project" value="TreeGrafter"/>
</dbReference>
<dbReference type="InterPro" id="IPR011055">
    <property type="entry name" value="Dup_hybrid_motif"/>
</dbReference>
<dbReference type="PANTHER" id="PTHR21666:SF270">
    <property type="entry name" value="MUREIN HYDROLASE ACTIVATOR ENVC"/>
    <property type="match status" value="1"/>
</dbReference>
<dbReference type="Gene3D" id="3.10.350.10">
    <property type="entry name" value="LysM domain"/>
    <property type="match status" value="1"/>
</dbReference>
<dbReference type="CDD" id="cd00118">
    <property type="entry name" value="LysM"/>
    <property type="match status" value="1"/>
</dbReference>
<protein>
    <submittedName>
        <fullName evidence="3">LysM peptidoglycan-binding domain-containing protein</fullName>
    </submittedName>
</protein>
<keyword evidence="1" id="KW-0732">Signal</keyword>
<dbReference type="SMART" id="SM00257">
    <property type="entry name" value="LysM"/>
    <property type="match status" value="1"/>
</dbReference>
<dbReference type="SUPFAM" id="SSF51261">
    <property type="entry name" value="Duplicated hybrid motif"/>
    <property type="match status" value="1"/>
</dbReference>
<dbReference type="InterPro" id="IPR016047">
    <property type="entry name" value="M23ase_b-sheet_dom"/>
</dbReference>
<dbReference type="AlphaFoldDB" id="A0A437PXH8"/>
<dbReference type="Proteomes" id="UP000282832">
    <property type="component" value="Unassembled WGS sequence"/>
</dbReference>
<organism evidence="3 4">
    <name type="scientific">Sandaracinomonas limnophila</name>
    <dbReference type="NCBI Taxonomy" id="1862386"/>
    <lineage>
        <taxon>Bacteria</taxon>
        <taxon>Pseudomonadati</taxon>
        <taxon>Bacteroidota</taxon>
        <taxon>Cytophagia</taxon>
        <taxon>Cytophagales</taxon>
        <taxon>Flectobacillaceae</taxon>
        <taxon>Sandaracinomonas</taxon>
    </lineage>
</organism>
<feature type="domain" description="LysM" evidence="2">
    <location>
        <begin position="321"/>
        <end position="365"/>
    </location>
</feature>
<evidence type="ECO:0000256" key="1">
    <source>
        <dbReference type="SAM" id="SignalP"/>
    </source>
</evidence>
<dbReference type="InterPro" id="IPR018392">
    <property type="entry name" value="LysM"/>
</dbReference>
<reference evidence="3 4" key="1">
    <citation type="submission" date="2019-01" db="EMBL/GenBank/DDBJ databases">
        <authorList>
            <person name="Chen W.-M."/>
        </authorList>
    </citation>
    <scope>NUCLEOTIDE SEQUENCE [LARGE SCALE GENOMIC DNA]</scope>
    <source>
        <strain evidence="3 4">FSY-15</strain>
    </source>
</reference>
<comment type="caution">
    <text evidence="3">The sequence shown here is derived from an EMBL/GenBank/DDBJ whole genome shotgun (WGS) entry which is preliminary data.</text>
</comment>
<proteinExistence type="predicted"/>
<feature type="signal peptide" evidence="1">
    <location>
        <begin position="1"/>
        <end position="21"/>
    </location>
</feature>
<name>A0A437PXH8_9BACT</name>
<dbReference type="Pfam" id="PF01551">
    <property type="entry name" value="Peptidase_M23"/>
    <property type="match status" value="1"/>
</dbReference>
<dbReference type="InterPro" id="IPR050570">
    <property type="entry name" value="Cell_wall_metabolism_enzyme"/>
</dbReference>
<dbReference type="Pfam" id="PF01476">
    <property type="entry name" value="LysM"/>
    <property type="match status" value="1"/>
</dbReference>
<keyword evidence="4" id="KW-1185">Reference proteome</keyword>
<dbReference type="CDD" id="cd12797">
    <property type="entry name" value="M23_peptidase"/>
    <property type="match status" value="1"/>
</dbReference>
<dbReference type="RefSeq" id="WP_127802512.1">
    <property type="nucleotide sequence ID" value="NZ_SACY01000001.1"/>
</dbReference>
<evidence type="ECO:0000313" key="4">
    <source>
        <dbReference type="Proteomes" id="UP000282832"/>
    </source>
</evidence>
<dbReference type="EMBL" id="SACY01000001">
    <property type="protein sequence ID" value="RVU26961.1"/>
    <property type="molecule type" value="Genomic_DNA"/>
</dbReference>
<evidence type="ECO:0000313" key="3">
    <source>
        <dbReference type="EMBL" id="RVU26961.1"/>
    </source>
</evidence>
<sequence length="366" mass="41199">MKYIILFFSIFSILFANNSFAQEKNLFKKSTKIESKPNTPSVNKREELDELPPLQFRNETTETSGKIAGSEMEERKFEPIKIVNNSISNFDTTSIDEGENLVVEIEEEAAPEGTEEFVTVASYYSIWDTKNIDPYDIDAKDFDEPVDIELYNIPAGKNWANPLANVKLTSPFGPRWGRLHAGVDLDLETGYPVYSTFDGIVRVNGFDYGGYGNYMVVRHYNGLETLYGHLSKKSLESGAIVKAGDEIGLGGNTGRSTGSHLHYETRFEGNPFNPMYVFDFGKAEPVSDHIVLTARTFDRRSLGLRNEFGASGEKIKSRRKYWYKVRSGDSLYTIAQKAGISASRLARINGLKLSSTIRSGRRLRLR</sequence>
<dbReference type="Gene3D" id="2.70.70.10">
    <property type="entry name" value="Glucose Permease (Domain IIA)"/>
    <property type="match status" value="1"/>
</dbReference>
<dbReference type="PANTHER" id="PTHR21666">
    <property type="entry name" value="PEPTIDASE-RELATED"/>
    <property type="match status" value="1"/>
</dbReference>
<dbReference type="PROSITE" id="PS51782">
    <property type="entry name" value="LYSM"/>
    <property type="match status" value="1"/>
</dbReference>
<dbReference type="SUPFAM" id="SSF54106">
    <property type="entry name" value="LysM domain"/>
    <property type="match status" value="1"/>
</dbReference>
<feature type="chain" id="PRO_5019301883" evidence="1">
    <location>
        <begin position="22"/>
        <end position="366"/>
    </location>
</feature>
<gene>
    <name evidence="3" type="ORF">EOJ36_02890</name>
</gene>
<dbReference type="OrthoDB" id="9805070at2"/>